<comment type="function">
    <text evidence="7">May be involved in cell wall biosynthesis.</text>
</comment>
<protein>
    <recommendedName>
        <fullName evidence="7">Fucosyltransferase</fullName>
        <ecNumber evidence="7">2.4.1.-</ecNumber>
    </recommendedName>
</protein>
<proteinExistence type="inferred from homology"/>
<keyword evidence="6 7" id="KW-0961">Cell wall biogenesis/degradation</keyword>
<evidence type="ECO:0000256" key="7">
    <source>
        <dbReference type="RuleBase" id="RU367004"/>
    </source>
</evidence>
<accession>A0AAD5IIQ6</accession>
<comment type="similarity">
    <text evidence="1 7">Belongs to the glycosyltransferase 37 family.</text>
</comment>
<evidence type="ECO:0000256" key="6">
    <source>
        <dbReference type="ARBA" id="ARBA00023316"/>
    </source>
</evidence>
<dbReference type="AlphaFoldDB" id="A0AAD5IIQ6"/>
<dbReference type="GO" id="GO:0009969">
    <property type="term" value="P:xyloglucan biosynthetic process"/>
    <property type="evidence" value="ECO:0007669"/>
    <property type="project" value="TreeGrafter"/>
</dbReference>
<keyword evidence="3 7" id="KW-0808">Transferase</keyword>
<dbReference type="Proteomes" id="UP001064489">
    <property type="component" value="Chromosome 10"/>
</dbReference>
<name>A0AAD5IIQ6_ACENE</name>
<comment type="subcellular location">
    <subcellularLocation>
        <location evidence="7">Golgi apparatus</location>
        <location evidence="7">Golgi stack membrane</location>
        <topology evidence="7">Single-pass type II membrane protein</topology>
    </subcellularLocation>
</comment>
<dbReference type="GO" id="GO:0042546">
    <property type="term" value="P:cell wall biogenesis"/>
    <property type="evidence" value="ECO:0007669"/>
    <property type="project" value="InterPro"/>
</dbReference>
<keyword evidence="9" id="KW-1185">Reference proteome</keyword>
<dbReference type="EC" id="2.4.1.-" evidence="7"/>
<dbReference type="PANTHER" id="PTHR31889:SF2">
    <property type="entry name" value="FUCOSYLTRANSFERASE 3"/>
    <property type="match status" value="1"/>
</dbReference>
<evidence type="ECO:0000256" key="2">
    <source>
        <dbReference type="ARBA" id="ARBA00022676"/>
    </source>
</evidence>
<evidence type="ECO:0000256" key="5">
    <source>
        <dbReference type="ARBA" id="ARBA00023180"/>
    </source>
</evidence>
<reference evidence="8" key="1">
    <citation type="journal article" date="2022" name="Plant J.">
        <title>Strategies of tolerance reflected in two North American maple genomes.</title>
        <authorList>
            <person name="McEvoy S.L."/>
            <person name="Sezen U.U."/>
            <person name="Trouern-Trend A."/>
            <person name="McMahon S.M."/>
            <person name="Schaberg P.G."/>
            <person name="Yang J."/>
            <person name="Wegrzyn J.L."/>
            <person name="Swenson N.G."/>
        </authorList>
    </citation>
    <scope>NUCLEOTIDE SEQUENCE</scope>
    <source>
        <strain evidence="8">91603</strain>
    </source>
</reference>
<keyword evidence="5" id="KW-0325">Glycoprotein</keyword>
<reference evidence="8" key="2">
    <citation type="submission" date="2023-02" db="EMBL/GenBank/DDBJ databases">
        <authorList>
            <person name="Swenson N.G."/>
            <person name="Wegrzyn J.L."/>
            <person name="Mcevoy S.L."/>
        </authorList>
    </citation>
    <scope>NUCLEOTIDE SEQUENCE</scope>
    <source>
        <strain evidence="8">91603</strain>
        <tissue evidence="8">Leaf</tissue>
    </source>
</reference>
<sequence length="124" mass="14071">MEKWLECTNQAMKSSKSLRIICTIWKAWAEINLLSMCDVLVTSGWSTFGYVAQGLGGLRPWILYKIENQSAAPDPPCGRVMSMEPCFHSPPIYDCKTKKYVDNGALVPHVRHCEDMSWGLKLFN</sequence>
<evidence type="ECO:0000256" key="1">
    <source>
        <dbReference type="ARBA" id="ARBA00010481"/>
    </source>
</evidence>
<evidence type="ECO:0000313" key="8">
    <source>
        <dbReference type="EMBL" id="KAI9165088.1"/>
    </source>
</evidence>
<evidence type="ECO:0000256" key="3">
    <source>
        <dbReference type="ARBA" id="ARBA00022679"/>
    </source>
</evidence>
<keyword evidence="2 7" id="KW-0328">Glycosyltransferase</keyword>
<comment type="caution">
    <text evidence="8">The sequence shown here is derived from an EMBL/GenBank/DDBJ whole genome shotgun (WGS) entry which is preliminary data.</text>
</comment>
<dbReference type="InterPro" id="IPR004938">
    <property type="entry name" value="XG_FTase"/>
</dbReference>
<gene>
    <name evidence="8" type="ORF">LWI28_007444</name>
</gene>
<dbReference type="EMBL" id="JAJSOW010000105">
    <property type="protein sequence ID" value="KAI9165088.1"/>
    <property type="molecule type" value="Genomic_DNA"/>
</dbReference>
<dbReference type="GO" id="GO:0032580">
    <property type="term" value="C:Golgi cisterna membrane"/>
    <property type="evidence" value="ECO:0007669"/>
    <property type="project" value="UniProtKB-SubCell"/>
</dbReference>
<keyword evidence="4 7" id="KW-0333">Golgi apparatus</keyword>
<evidence type="ECO:0000313" key="9">
    <source>
        <dbReference type="Proteomes" id="UP001064489"/>
    </source>
</evidence>
<dbReference type="PANTHER" id="PTHR31889">
    <property type="entry name" value="FUCOSYLTRANSFERASE 2-RELATED"/>
    <property type="match status" value="1"/>
</dbReference>
<evidence type="ECO:0000256" key="4">
    <source>
        <dbReference type="ARBA" id="ARBA00023034"/>
    </source>
</evidence>
<dbReference type="GO" id="GO:0008107">
    <property type="term" value="F:galactoside 2-alpha-L-fucosyltransferase activity"/>
    <property type="evidence" value="ECO:0007669"/>
    <property type="project" value="InterPro"/>
</dbReference>
<organism evidence="8 9">
    <name type="scientific">Acer negundo</name>
    <name type="common">Box elder</name>
    <dbReference type="NCBI Taxonomy" id="4023"/>
    <lineage>
        <taxon>Eukaryota</taxon>
        <taxon>Viridiplantae</taxon>
        <taxon>Streptophyta</taxon>
        <taxon>Embryophyta</taxon>
        <taxon>Tracheophyta</taxon>
        <taxon>Spermatophyta</taxon>
        <taxon>Magnoliopsida</taxon>
        <taxon>eudicotyledons</taxon>
        <taxon>Gunneridae</taxon>
        <taxon>Pentapetalae</taxon>
        <taxon>rosids</taxon>
        <taxon>malvids</taxon>
        <taxon>Sapindales</taxon>
        <taxon>Sapindaceae</taxon>
        <taxon>Hippocastanoideae</taxon>
        <taxon>Acereae</taxon>
        <taxon>Acer</taxon>
    </lineage>
</organism>
<dbReference type="GO" id="GO:0071555">
    <property type="term" value="P:cell wall organization"/>
    <property type="evidence" value="ECO:0007669"/>
    <property type="project" value="UniProtKB-UniRule"/>
</dbReference>
<dbReference type="Pfam" id="PF03254">
    <property type="entry name" value="XG_FTase"/>
    <property type="match status" value="1"/>
</dbReference>